<dbReference type="RefSeq" id="WP_091854881.1">
    <property type="nucleotide sequence ID" value="NZ_FOHZ01000035.1"/>
</dbReference>
<dbReference type="GO" id="GO:0006412">
    <property type="term" value="P:translation"/>
    <property type="evidence" value="ECO:0007669"/>
    <property type="project" value="UniProtKB-UniRule"/>
</dbReference>
<evidence type="ECO:0000313" key="8">
    <source>
        <dbReference type="EMBL" id="SET87638.1"/>
    </source>
</evidence>
<evidence type="ECO:0000256" key="3">
    <source>
        <dbReference type="ARBA" id="ARBA00022884"/>
    </source>
</evidence>
<evidence type="ECO:0000256" key="6">
    <source>
        <dbReference type="HAMAP-Rule" id="MF_01345"/>
    </source>
</evidence>
<dbReference type="AlphaFoldDB" id="A0A1I0HWQ8"/>
<dbReference type="STRING" id="430453.SAMN04487962_13511"/>
<dbReference type="InterPro" id="IPR000266">
    <property type="entry name" value="Ribosomal_uS17"/>
</dbReference>
<evidence type="ECO:0000256" key="1">
    <source>
        <dbReference type="ARBA" id="ARBA00010254"/>
    </source>
</evidence>
<comment type="subunit">
    <text evidence="6">Part of the 30S ribosomal subunit.</text>
</comment>
<dbReference type="NCBIfam" id="TIGR03635">
    <property type="entry name" value="uS17_bact"/>
    <property type="match status" value="1"/>
</dbReference>
<evidence type="ECO:0000313" key="9">
    <source>
        <dbReference type="Proteomes" id="UP000198762"/>
    </source>
</evidence>
<gene>
    <name evidence="6" type="primary">rpsQ</name>
    <name evidence="8" type="ORF">SAMN04487962_13511</name>
</gene>
<reference evidence="9" key="1">
    <citation type="submission" date="2016-10" db="EMBL/GenBank/DDBJ databases">
        <authorList>
            <person name="Varghese N."/>
            <person name="Submissions S."/>
        </authorList>
    </citation>
    <scope>NUCLEOTIDE SEQUENCE [LARGE SCALE GENOMIC DNA]</scope>
    <source>
        <strain evidence="9">CGMCC 1.6489</strain>
    </source>
</reference>
<dbReference type="PANTHER" id="PTHR10744">
    <property type="entry name" value="40S RIBOSOMAL PROTEIN S11 FAMILY MEMBER"/>
    <property type="match status" value="1"/>
</dbReference>
<dbReference type="EMBL" id="FOHZ01000035">
    <property type="protein sequence ID" value="SET87638.1"/>
    <property type="molecule type" value="Genomic_DNA"/>
</dbReference>
<comment type="function">
    <text evidence="6">One of the primary rRNA binding proteins, it binds specifically to the 5'-end of 16S ribosomal RNA.</text>
</comment>
<dbReference type="HAMAP" id="MF_01345_B">
    <property type="entry name" value="Ribosomal_uS17_B"/>
    <property type="match status" value="1"/>
</dbReference>
<name>A0A1I0HWQ8_9GAMM</name>
<evidence type="ECO:0000256" key="5">
    <source>
        <dbReference type="ARBA" id="ARBA00023274"/>
    </source>
</evidence>
<dbReference type="GO" id="GO:0003735">
    <property type="term" value="F:structural constituent of ribosome"/>
    <property type="evidence" value="ECO:0007669"/>
    <property type="project" value="UniProtKB-UniRule"/>
</dbReference>
<dbReference type="PROSITE" id="PS00056">
    <property type="entry name" value="RIBOSOMAL_S17"/>
    <property type="match status" value="1"/>
</dbReference>
<evidence type="ECO:0000256" key="4">
    <source>
        <dbReference type="ARBA" id="ARBA00022980"/>
    </source>
</evidence>
<proteinExistence type="inferred from homology"/>
<dbReference type="GO" id="GO:0019843">
    <property type="term" value="F:rRNA binding"/>
    <property type="evidence" value="ECO:0007669"/>
    <property type="project" value="UniProtKB-UniRule"/>
</dbReference>
<dbReference type="InterPro" id="IPR012340">
    <property type="entry name" value="NA-bd_OB-fold"/>
</dbReference>
<dbReference type="Gene3D" id="2.40.50.140">
    <property type="entry name" value="Nucleic acid-binding proteins"/>
    <property type="match status" value="1"/>
</dbReference>
<dbReference type="Pfam" id="PF00366">
    <property type="entry name" value="Ribosomal_S17"/>
    <property type="match status" value="1"/>
</dbReference>
<comment type="similarity">
    <text evidence="1 6 7">Belongs to the universal ribosomal protein uS17 family.</text>
</comment>
<dbReference type="NCBIfam" id="NF004123">
    <property type="entry name" value="PRK05610.1"/>
    <property type="match status" value="1"/>
</dbReference>
<accession>A0A1I0HWQ8</accession>
<sequence>MTEATKTARTLSGKVVSNKMEKSIVVLVERQVKHPLYGKYIKRSTKIQAHDEQNECNIGDLVTIQETRPISKNKSWALVEVTERASKV</sequence>
<dbReference type="OrthoDB" id="9811714at2"/>
<dbReference type="CDD" id="cd00364">
    <property type="entry name" value="Ribosomal_uS17"/>
    <property type="match status" value="1"/>
</dbReference>
<organism evidence="8 9">
    <name type="scientific">Marinobacter segnicrescens</name>
    <dbReference type="NCBI Taxonomy" id="430453"/>
    <lineage>
        <taxon>Bacteria</taxon>
        <taxon>Pseudomonadati</taxon>
        <taxon>Pseudomonadota</taxon>
        <taxon>Gammaproteobacteria</taxon>
        <taxon>Pseudomonadales</taxon>
        <taxon>Marinobacteraceae</taxon>
        <taxon>Marinobacter</taxon>
    </lineage>
</organism>
<evidence type="ECO:0000256" key="2">
    <source>
        <dbReference type="ARBA" id="ARBA00022730"/>
    </source>
</evidence>
<evidence type="ECO:0000256" key="7">
    <source>
        <dbReference type="RuleBase" id="RU003872"/>
    </source>
</evidence>
<protein>
    <recommendedName>
        <fullName evidence="6">Small ribosomal subunit protein uS17</fullName>
    </recommendedName>
</protein>
<keyword evidence="3 6" id="KW-0694">RNA-binding</keyword>
<keyword evidence="9" id="KW-1185">Reference proteome</keyword>
<dbReference type="PANTHER" id="PTHR10744:SF1">
    <property type="entry name" value="SMALL RIBOSOMAL SUBUNIT PROTEIN US17M"/>
    <property type="match status" value="1"/>
</dbReference>
<dbReference type="SUPFAM" id="SSF50249">
    <property type="entry name" value="Nucleic acid-binding proteins"/>
    <property type="match status" value="1"/>
</dbReference>
<dbReference type="FunFam" id="2.40.50.140:FF:000014">
    <property type="entry name" value="30S ribosomal protein S17"/>
    <property type="match status" value="1"/>
</dbReference>
<dbReference type="Proteomes" id="UP000198762">
    <property type="component" value="Unassembled WGS sequence"/>
</dbReference>
<dbReference type="InterPro" id="IPR019984">
    <property type="entry name" value="Ribosomal_uS17_bact/chlr"/>
</dbReference>
<dbReference type="PRINTS" id="PR00973">
    <property type="entry name" value="RIBOSOMALS17"/>
</dbReference>
<keyword evidence="4 6" id="KW-0689">Ribosomal protein</keyword>
<dbReference type="InterPro" id="IPR019979">
    <property type="entry name" value="Ribosomal_uS17_CS"/>
</dbReference>
<dbReference type="GO" id="GO:0022627">
    <property type="term" value="C:cytosolic small ribosomal subunit"/>
    <property type="evidence" value="ECO:0007669"/>
    <property type="project" value="UniProtKB-UniRule"/>
</dbReference>
<keyword evidence="2 6" id="KW-0699">rRNA-binding</keyword>
<keyword evidence="5 6" id="KW-0687">Ribonucleoprotein</keyword>